<name>A0AAP0EH04_9MAGN</name>
<evidence type="ECO:0000313" key="2">
    <source>
        <dbReference type="Proteomes" id="UP001419268"/>
    </source>
</evidence>
<dbReference type="Proteomes" id="UP001419268">
    <property type="component" value="Unassembled WGS sequence"/>
</dbReference>
<gene>
    <name evidence="1" type="ORF">Scep_028280</name>
</gene>
<sequence>MNCIGVFTIPQKKSGLLYKISSSQVVTIGFGLEIFSVGLMELGGGCNGYCDH</sequence>
<protein>
    <submittedName>
        <fullName evidence="1">Uncharacterized protein</fullName>
    </submittedName>
</protein>
<dbReference type="AlphaFoldDB" id="A0AAP0EH04"/>
<reference evidence="1 2" key="1">
    <citation type="submission" date="2024-01" db="EMBL/GenBank/DDBJ databases">
        <title>Genome assemblies of Stephania.</title>
        <authorList>
            <person name="Yang L."/>
        </authorList>
    </citation>
    <scope>NUCLEOTIDE SEQUENCE [LARGE SCALE GENOMIC DNA]</scope>
    <source>
        <strain evidence="1">JXDWG</strain>
        <tissue evidence="1">Leaf</tissue>
    </source>
</reference>
<comment type="caution">
    <text evidence="1">The sequence shown here is derived from an EMBL/GenBank/DDBJ whole genome shotgun (WGS) entry which is preliminary data.</text>
</comment>
<dbReference type="EMBL" id="JBBNAG010000012">
    <property type="protein sequence ID" value="KAK9089198.1"/>
    <property type="molecule type" value="Genomic_DNA"/>
</dbReference>
<keyword evidence="2" id="KW-1185">Reference proteome</keyword>
<evidence type="ECO:0000313" key="1">
    <source>
        <dbReference type="EMBL" id="KAK9089198.1"/>
    </source>
</evidence>
<proteinExistence type="predicted"/>
<accession>A0AAP0EH04</accession>
<organism evidence="1 2">
    <name type="scientific">Stephania cephalantha</name>
    <dbReference type="NCBI Taxonomy" id="152367"/>
    <lineage>
        <taxon>Eukaryota</taxon>
        <taxon>Viridiplantae</taxon>
        <taxon>Streptophyta</taxon>
        <taxon>Embryophyta</taxon>
        <taxon>Tracheophyta</taxon>
        <taxon>Spermatophyta</taxon>
        <taxon>Magnoliopsida</taxon>
        <taxon>Ranunculales</taxon>
        <taxon>Menispermaceae</taxon>
        <taxon>Menispermoideae</taxon>
        <taxon>Cissampelideae</taxon>
        <taxon>Stephania</taxon>
    </lineage>
</organism>